<sequence>MSKEAPAIIRDEFLCKGKRISLFKRIIKIGDKVVEKDVVKFGKAVVIVPVLNNGKIVFIRQWRASVNSWVLEVPAGRVEDGESPEAAAMRELREETGYVANKLTPLATVFVSPGYSDEIQTIFVAKELKFVGASPEAGEILANVYMTPQEYLDTLNSGGIADLKTLAAVLLYINLYDE</sequence>
<dbReference type="Gene3D" id="3.90.79.10">
    <property type="entry name" value="Nucleoside Triphosphate Pyrophosphohydrolase"/>
    <property type="match status" value="1"/>
</dbReference>
<protein>
    <submittedName>
        <fullName evidence="4">NUDIX hydrolase</fullName>
        <ecNumber evidence="4">3.6.-.-</ecNumber>
    </submittedName>
</protein>
<evidence type="ECO:0000313" key="5">
    <source>
        <dbReference type="Proteomes" id="UP001529235"/>
    </source>
</evidence>
<comment type="caution">
    <text evidence="4">The sequence shown here is derived from an EMBL/GenBank/DDBJ whole genome shotgun (WGS) entry which is preliminary data.</text>
</comment>
<dbReference type="GO" id="GO:0016462">
    <property type="term" value="F:pyrophosphatase activity"/>
    <property type="evidence" value="ECO:0007669"/>
    <property type="project" value="UniProtKB-ARBA"/>
</dbReference>
<evidence type="ECO:0000256" key="2">
    <source>
        <dbReference type="ARBA" id="ARBA00022801"/>
    </source>
</evidence>
<reference evidence="4 5" key="1">
    <citation type="submission" date="2023-05" db="EMBL/GenBank/DDBJ databases">
        <title>A new hyperthermophilic archaea 'Ignisphaera cupida' sp. nov. and description of the family 'Ignisphaeraceae' fam. nov.</title>
        <authorList>
            <person name="Podosokorskaya O.A."/>
            <person name="Elcheninov A.G."/>
            <person name="Klukina A."/>
            <person name="Merkel A.Y."/>
        </authorList>
    </citation>
    <scope>NUCLEOTIDE SEQUENCE [LARGE SCALE GENOMIC DNA]</scope>
    <source>
        <strain evidence="4 5">4213-co</strain>
    </source>
</reference>
<dbReference type="EMBL" id="JASNVW010000002">
    <property type="protein sequence ID" value="MDK6028604.1"/>
    <property type="molecule type" value="Genomic_DNA"/>
</dbReference>
<proteinExistence type="predicted"/>
<dbReference type="Proteomes" id="UP001529235">
    <property type="component" value="Unassembled WGS sequence"/>
</dbReference>
<comment type="cofactor">
    <cofactor evidence="1">
        <name>Mg(2+)</name>
        <dbReference type="ChEBI" id="CHEBI:18420"/>
    </cofactor>
</comment>
<evidence type="ECO:0000313" key="4">
    <source>
        <dbReference type="EMBL" id="MDK6028604.1"/>
    </source>
</evidence>
<dbReference type="RefSeq" id="WP_285273581.1">
    <property type="nucleotide sequence ID" value="NZ_JASNVW010000002.1"/>
</dbReference>
<gene>
    <name evidence="4" type="ORF">QPL79_04450</name>
</gene>
<dbReference type="EC" id="3.6.-.-" evidence="4"/>
<dbReference type="CDD" id="cd03424">
    <property type="entry name" value="NUDIX_ADPRase_Nudt5_UGPPase_Nudt14"/>
    <property type="match status" value="1"/>
</dbReference>
<dbReference type="PROSITE" id="PS51462">
    <property type="entry name" value="NUDIX"/>
    <property type="match status" value="1"/>
</dbReference>
<accession>A0ABD4Z5W4</accession>
<evidence type="ECO:0000259" key="3">
    <source>
        <dbReference type="PROSITE" id="PS51462"/>
    </source>
</evidence>
<dbReference type="InterPro" id="IPR015797">
    <property type="entry name" value="NUDIX_hydrolase-like_dom_sf"/>
</dbReference>
<dbReference type="PRINTS" id="PR00502">
    <property type="entry name" value="NUDIXFAMILY"/>
</dbReference>
<dbReference type="Pfam" id="PF00293">
    <property type="entry name" value="NUDIX"/>
    <property type="match status" value="1"/>
</dbReference>
<dbReference type="AlphaFoldDB" id="A0ABD4Z5W4"/>
<dbReference type="InterPro" id="IPR000086">
    <property type="entry name" value="NUDIX_hydrolase_dom"/>
</dbReference>
<keyword evidence="5" id="KW-1185">Reference proteome</keyword>
<dbReference type="PANTHER" id="PTHR11839:SF18">
    <property type="entry name" value="NUDIX HYDROLASE DOMAIN-CONTAINING PROTEIN"/>
    <property type="match status" value="1"/>
</dbReference>
<feature type="domain" description="Nudix hydrolase" evidence="3">
    <location>
        <begin position="40"/>
        <end position="168"/>
    </location>
</feature>
<dbReference type="PANTHER" id="PTHR11839">
    <property type="entry name" value="UDP/ADP-SUGAR PYROPHOSPHATASE"/>
    <property type="match status" value="1"/>
</dbReference>
<dbReference type="SUPFAM" id="SSF55811">
    <property type="entry name" value="Nudix"/>
    <property type="match status" value="1"/>
</dbReference>
<evidence type="ECO:0000256" key="1">
    <source>
        <dbReference type="ARBA" id="ARBA00001946"/>
    </source>
</evidence>
<keyword evidence="2 4" id="KW-0378">Hydrolase</keyword>
<name>A0ABD4Z5W4_9CREN</name>
<organism evidence="4 5">
    <name type="scientific">Ignisphaera cupida</name>
    <dbReference type="NCBI Taxonomy" id="3050454"/>
    <lineage>
        <taxon>Archaea</taxon>
        <taxon>Thermoproteota</taxon>
        <taxon>Thermoprotei</taxon>
        <taxon>Desulfurococcales</taxon>
        <taxon>Desulfurococcaceae</taxon>
        <taxon>Ignisphaera</taxon>
    </lineage>
</organism>
<dbReference type="InterPro" id="IPR020476">
    <property type="entry name" value="Nudix_hydrolase"/>
</dbReference>
<dbReference type="InterPro" id="IPR020084">
    <property type="entry name" value="NUDIX_hydrolase_CS"/>
</dbReference>
<dbReference type="PROSITE" id="PS00893">
    <property type="entry name" value="NUDIX_BOX"/>
    <property type="match status" value="1"/>
</dbReference>